<sequence length="49" mass="5822">MLKNRVRFSSSTKPDLFEKLKQLSEQTRIPLTKLIDEALEDLIKKYKLD</sequence>
<dbReference type="Pfam" id="PF12651">
    <property type="entry name" value="RHH_3"/>
    <property type="match status" value="1"/>
</dbReference>
<evidence type="ECO:0000259" key="1">
    <source>
        <dbReference type="Pfam" id="PF12651"/>
    </source>
</evidence>
<evidence type="ECO:0000313" key="2">
    <source>
        <dbReference type="EMBL" id="CDS90465.1"/>
    </source>
</evidence>
<protein>
    <recommendedName>
        <fullName evidence="1">Predicted DNA-binding protein ribbon-helix-helix domain-containing protein</fullName>
    </recommendedName>
</protein>
<dbReference type="RefSeq" id="WP_011572950.1">
    <property type="nucleotide sequence ID" value="NZ_CAADAW010000040.1"/>
</dbReference>
<dbReference type="InterPro" id="IPR038733">
    <property type="entry name" value="Predicted_DNA_bind_prot_RHH"/>
</dbReference>
<dbReference type="AlphaFoldDB" id="A0A031WG06"/>
<organism evidence="2">
    <name type="scientific">Clostridioides difficile</name>
    <name type="common">Peptoclostridium difficile</name>
    <dbReference type="NCBI Taxonomy" id="1496"/>
    <lineage>
        <taxon>Bacteria</taxon>
        <taxon>Bacillati</taxon>
        <taxon>Bacillota</taxon>
        <taxon>Clostridia</taxon>
        <taxon>Peptostreptococcales</taxon>
        <taxon>Peptostreptococcaceae</taxon>
        <taxon>Clostridioides</taxon>
    </lineage>
</organism>
<reference evidence="2" key="1">
    <citation type="submission" date="2014-07" db="EMBL/GenBank/DDBJ databases">
        <authorList>
            <person name="Monot Marc"/>
        </authorList>
    </citation>
    <scope>NUCLEOTIDE SEQUENCE</scope>
</reference>
<gene>
    <name evidence="2" type="ORF">BN1096_850007</name>
</gene>
<name>A0A031WG06_CLODI</name>
<dbReference type="EMBL" id="LK932541">
    <property type="protein sequence ID" value="CDS90465.1"/>
    <property type="molecule type" value="Genomic_DNA"/>
</dbReference>
<feature type="domain" description="Predicted DNA-binding protein ribbon-helix-helix" evidence="1">
    <location>
        <begin position="4"/>
        <end position="47"/>
    </location>
</feature>
<accession>A0A031WG06</accession>
<proteinExistence type="predicted"/>